<dbReference type="InterPro" id="IPR008467">
    <property type="entry name" value="Dynein1_light_intermed_chain"/>
</dbReference>
<keyword evidence="9" id="KW-0206">Cytoskeleton</keyword>
<dbReference type="GO" id="GO:0005874">
    <property type="term" value="C:microtubule"/>
    <property type="evidence" value="ECO:0007669"/>
    <property type="project" value="UniProtKB-KW"/>
</dbReference>
<keyword evidence="8" id="KW-0505">Motor protein</keyword>
<protein>
    <submittedName>
        <fullName evidence="11">Dynein light intermediate chain-domain-containing protein</fullName>
    </submittedName>
</protein>
<keyword evidence="12" id="KW-1185">Reference proteome</keyword>
<dbReference type="AlphaFoldDB" id="A0A5J5ER85"/>
<dbReference type="InterPro" id="IPR022780">
    <property type="entry name" value="Dynein_light_int_chain"/>
</dbReference>
<dbReference type="Pfam" id="PF05783">
    <property type="entry name" value="DLIC"/>
    <property type="match status" value="1"/>
</dbReference>
<evidence type="ECO:0000256" key="5">
    <source>
        <dbReference type="ARBA" id="ARBA00022741"/>
    </source>
</evidence>
<dbReference type="PANTHER" id="PTHR12688:SF0">
    <property type="entry name" value="DYNEIN LIGHT INTERMEDIATE CHAIN"/>
    <property type="match status" value="1"/>
</dbReference>
<dbReference type="GO" id="GO:0007018">
    <property type="term" value="P:microtubule-based movement"/>
    <property type="evidence" value="ECO:0007669"/>
    <property type="project" value="InterPro"/>
</dbReference>
<dbReference type="GO" id="GO:0005524">
    <property type="term" value="F:ATP binding"/>
    <property type="evidence" value="ECO:0007669"/>
    <property type="project" value="UniProtKB-KW"/>
</dbReference>
<dbReference type="InParanoid" id="A0A5J5ER85"/>
<evidence type="ECO:0000256" key="10">
    <source>
        <dbReference type="SAM" id="MobiDB-lite"/>
    </source>
</evidence>
<comment type="subcellular location">
    <subcellularLocation>
        <location evidence="1">Cytoplasm</location>
        <location evidence="1">Cytoskeleton</location>
    </subcellularLocation>
</comment>
<evidence type="ECO:0000313" key="11">
    <source>
        <dbReference type="EMBL" id="KAA8900584.1"/>
    </source>
</evidence>
<dbReference type="GO" id="GO:0000226">
    <property type="term" value="P:microtubule cytoskeleton organization"/>
    <property type="evidence" value="ECO:0007669"/>
    <property type="project" value="TreeGrafter"/>
</dbReference>
<dbReference type="GO" id="GO:0005868">
    <property type="term" value="C:cytoplasmic dynein complex"/>
    <property type="evidence" value="ECO:0007669"/>
    <property type="project" value="InterPro"/>
</dbReference>
<gene>
    <name evidence="11" type="ORF">FN846DRAFT_958693</name>
</gene>
<evidence type="ECO:0000256" key="2">
    <source>
        <dbReference type="ARBA" id="ARBA00022448"/>
    </source>
</evidence>
<dbReference type="GO" id="GO:0045504">
    <property type="term" value="F:dynein heavy chain binding"/>
    <property type="evidence" value="ECO:0007669"/>
    <property type="project" value="TreeGrafter"/>
</dbReference>
<dbReference type="PANTHER" id="PTHR12688">
    <property type="entry name" value="DYNEIN LIGHT INTERMEDIATE CHAIN"/>
    <property type="match status" value="1"/>
</dbReference>
<keyword evidence="3" id="KW-0963">Cytoplasm</keyword>
<evidence type="ECO:0000256" key="4">
    <source>
        <dbReference type="ARBA" id="ARBA00022701"/>
    </source>
</evidence>
<accession>A0A5J5ER85</accession>
<dbReference type="OrthoDB" id="27603at2759"/>
<evidence type="ECO:0000256" key="3">
    <source>
        <dbReference type="ARBA" id="ARBA00022490"/>
    </source>
</evidence>
<evidence type="ECO:0000256" key="7">
    <source>
        <dbReference type="ARBA" id="ARBA00023017"/>
    </source>
</evidence>
<keyword evidence="6" id="KW-0067">ATP-binding</keyword>
<proteinExistence type="predicted"/>
<reference evidence="11 12" key="1">
    <citation type="submission" date="2019-09" db="EMBL/GenBank/DDBJ databases">
        <title>Draft genome of the ectomycorrhizal ascomycete Sphaerosporella brunnea.</title>
        <authorList>
            <consortium name="DOE Joint Genome Institute"/>
            <person name="Benucci G.M."/>
            <person name="Marozzi G."/>
            <person name="Antonielli L."/>
            <person name="Sanchez S."/>
            <person name="Marco P."/>
            <person name="Wang X."/>
            <person name="Falini L.B."/>
            <person name="Barry K."/>
            <person name="Haridas S."/>
            <person name="Lipzen A."/>
            <person name="Labutti K."/>
            <person name="Grigoriev I.V."/>
            <person name="Murat C."/>
            <person name="Martin F."/>
            <person name="Albertini E."/>
            <person name="Donnini D."/>
            <person name="Bonito G."/>
        </authorList>
    </citation>
    <scope>NUCLEOTIDE SEQUENCE [LARGE SCALE GENOMIC DNA]</scope>
    <source>
        <strain evidence="11 12">Sb_GMNB300</strain>
    </source>
</reference>
<dbReference type="GO" id="GO:0035974">
    <property type="term" value="C:meiotic spindle pole body"/>
    <property type="evidence" value="ECO:0007669"/>
    <property type="project" value="TreeGrafter"/>
</dbReference>
<feature type="region of interest" description="Disordered" evidence="10">
    <location>
        <begin position="448"/>
        <end position="478"/>
    </location>
</feature>
<evidence type="ECO:0000256" key="8">
    <source>
        <dbReference type="ARBA" id="ARBA00023175"/>
    </source>
</evidence>
<dbReference type="Proteomes" id="UP000326924">
    <property type="component" value="Unassembled WGS sequence"/>
</dbReference>
<feature type="region of interest" description="Disordered" evidence="10">
    <location>
        <begin position="397"/>
        <end position="417"/>
    </location>
</feature>
<evidence type="ECO:0000313" key="12">
    <source>
        <dbReference type="Proteomes" id="UP000326924"/>
    </source>
</evidence>
<keyword evidence="2" id="KW-0813">Transport</keyword>
<keyword evidence="5" id="KW-0547">Nucleotide-binding</keyword>
<keyword evidence="4" id="KW-0493">Microtubule</keyword>
<evidence type="ECO:0000256" key="6">
    <source>
        <dbReference type="ARBA" id="ARBA00022840"/>
    </source>
</evidence>
<keyword evidence="7" id="KW-0243">Dynein</keyword>
<organism evidence="11 12">
    <name type="scientific">Sphaerosporella brunnea</name>
    <dbReference type="NCBI Taxonomy" id="1250544"/>
    <lineage>
        <taxon>Eukaryota</taxon>
        <taxon>Fungi</taxon>
        <taxon>Dikarya</taxon>
        <taxon>Ascomycota</taxon>
        <taxon>Pezizomycotina</taxon>
        <taxon>Pezizomycetes</taxon>
        <taxon>Pezizales</taxon>
        <taxon>Pyronemataceae</taxon>
        <taxon>Sphaerosporella</taxon>
    </lineage>
</organism>
<dbReference type="EMBL" id="VXIS01000152">
    <property type="protein sequence ID" value="KAA8900584.1"/>
    <property type="molecule type" value="Genomic_DNA"/>
</dbReference>
<sequence>MAGFEHPRPGSAMSNASSNATEKAENMWLSMLSSVTLSRRLPQKSILVLGGTSEDQKEFVESLGAGGYKKGTKAASVANAFALGYTYQDVLDADHEDVLARLGIYLISEPSPAFIPLLRPLFTPASLPETIVVILLDWSRPWSWVRQIRTWVRLLRGIFTTLDDDCRRTLDEVIQIWDARRSTFTDGGGGGVAAGSVAAGLADIALPLGPGEFDEPIGLPLCVVCQNADKIEMLERERGWREEEFDFVLQFLRTILLKHGAGLVYTTPSSTSPLQPLLYSMLSIQSPRGRQVLKHNVIERDKVFVPPHWDSWGKIRVLREGFDVEGINKGWNIDISTEAPEDAEPEGGAVEVYEDVIKDTSRNADSLALLKNGGMEVAPVDTQEFLAQQFEVLEAKAAEDKTSRDGKDVKKKRGGDVDEGADKVLAEQVGPVQFNVGGIQVDAENMLESLKQREASRAGDNATPSPPPPNVQADGKSQNEVLSAFFNSLMKKNKGGVKPSGT</sequence>
<evidence type="ECO:0000256" key="1">
    <source>
        <dbReference type="ARBA" id="ARBA00004245"/>
    </source>
</evidence>
<comment type="caution">
    <text evidence="11">The sequence shown here is derived from an EMBL/GenBank/DDBJ whole genome shotgun (WGS) entry which is preliminary data.</text>
</comment>
<evidence type="ECO:0000256" key="9">
    <source>
        <dbReference type="ARBA" id="ARBA00023212"/>
    </source>
</evidence>
<name>A0A5J5ER85_9PEZI</name>